<reference evidence="3" key="1">
    <citation type="submission" date="2014-11" db="EMBL/GenBank/DDBJ databases">
        <authorList>
            <person name="Wibberg D."/>
        </authorList>
    </citation>
    <scope>NUCLEOTIDE SEQUENCE [LARGE SCALE GENOMIC DNA]</scope>
    <source>
        <strain evidence="3">L3</strain>
    </source>
</reference>
<evidence type="ECO:0000313" key="3">
    <source>
        <dbReference type="Proteomes" id="UP000032809"/>
    </source>
</evidence>
<dbReference type="AlphaFoldDB" id="A0A0C7NP39"/>
<dbReference type="KEGG" id="dtn:DTL3_0341"/>
<organism evidence="2 3">
    <name type="scientific">Defluviitoga tunisiensis</name>
    <dbReference type="NCBI Taxonomy" id="1006576"/>
    <lineage>
        <taxon>Bacteria</taxon>
        <taxon>Thermotogati</taxon>
        <taxon>Thermotogota</taxon>
        <taxon>Thermotogae</taxon>
        <taxon>Petrotogales</taxon>
        <taxon>Petrotogaceae</taxon>
        <taxon>Defluviitoga</taxon>
    </lineage>
</organism>
<dbReference type="SUPFAM" id="SSF82171">
    <property type="entry name" value="DPP6 N-terminal domain-like"/>
    <property type="match status" value="1"/>
</dbReference>
<feature type="transmembrane region" description="Helical" evidence="1">
    <location>
        <begin position="12"/>
        <end position="29"/>
    </location>
</feature>
<protein>
    <recommendedName>
        <fullName evidence="4">LVIVD repeat protein</fullName>
    </recommendedName>
</protein>
<dbReference type="InterPro" id="IPR011047">
    <property type="entry name" value="Quinoprotein_ADH-like_sf"/>
</dbReference>
<dbReference type="STRING" id="1006576.DTL3_0341"/>
<keyword evidence="1" id="KW-0472">Membrane</keyword>
<gene>
    <name evidence="2" type="ORF">DTL3_0341</name>
</gene>
<dbReference type="Proteomes" id="UP000032809">
    <property type="component" value="Chromosome I"/>
</dbReference>
<evidence type="ECO:0000313" key="2">
    <source>
        <dbReference type="EMBL" id="CEP77672.1"/>
    </source>
</evidence>
<keyword evidence="1" id="KW-1133">Transmembrane helix</keyword>
<keyword evidence="1" id="KW-0812">Transmembrane</keyword>
<name>A0A0C7NP39_DEFTU</name>
<dbReference type="EMBL" id="LN824141">
    <property type="protein sequence ID" value="CEP77672.1"/>
    <property type="molecule type" value="Genomic_DNA"/>
</dbReference>
<dbReference type="Pfam" id="PF08309">
    <property type="entry name" value="LVIVD"/>
    <property type="match status" value="2"/>
</dbReference>
<dbReference type="HOGENOM" id="CLU_465997_0_0_0"/>
<keyword evidence="3" id="KW-1185">Reference proteome</keyword>
<dbReference type="RefSeq" id="WP_045087259.1">
    <property type="nucleotide sequence ID" value="NZ_LN824141.1"/>
</dbReference>
<accession>A0A0C7NP39</accession>
<sequence length="585" mass="67933">MLDEKKRISLLFFYVTIILIIFFLTIVYYKTFQTKQIEEKTPTEKRYGVILAGYEGFYIYDIIQQDIVSLHNTGQYVNDAKIIGNYLYLVDRSGVKIYDFSNPLEPVLVNSYSTFGTSLSITLVDKTVYVADGQNGLVIFELDDDIYLKLKNHLILPGIITQIEIYENYLFALGPGLGLKVFKIKEGFNLEEINSYNEFVSPRMMTLSNEFLIINDDLIGILLFKISDLIKSKNVDLKLFSTLNYKAFSISCIDDVLYFSTNTGIYIINFSTQEIKEIVSNNFSRANITVYNNMIYLCNNEDGLYVYDLSTGNLIKRFNIVNFINDFIVLDEGILIDDGLNLVFLNYQKEKVFEQEYLGRTYKGKNGFYIIKDNVVSFFNPKNTLLKEFPEEILNVRETEKDVYAIGKENVYSFLNEDVIFNEPINDIENVNNSYFLAQDNKILEYNPKTKNVYLRYSIKEQIKAVNYSKNQFLIITDNGIYKLNSNFELLDYYNFLYIPDIILNSEQYIFLSIGQQITIIDKSNFNLFKDINLGLPILGMSIKDNILYISFASKGITSYEIGSNFEFNKIEDVLYLFNPKKFII</sequence>
<evidence type="ECO:0008006" key="4">
    <source>
        <dbReference type="Google" id="ProtNLM"/>
    </source>
</evidence>
<dbReference type="OrthoDB" id="44599at2"/>
<dbReference type="SUPFAM" id="SSF50998">
    <property type="entry name" value="Quinoprotein alcohol dehydrogenase-like"/>
    <property type="match status" value="1"/>
</dbReference>
<proteinExistence type="predicted"/>
<dbReference type="InterPro" id="IPR013211">
    <property type="entry name" value="LVIVD"/>
</dbReference>
<evidence type="ECO:0000256" key="1">
    <source>
        <dbReference type="SAM" id="Phobius"/>
    </source>
</evidence>